<evidence type="ECO:0000313" key="2">
    <source>
        <dbReference type="Proteomes" id="UP001344906"/>
    </source>
</evidence>
<reference evidence="1 2" key="1">
    <citation type="submission" date="2023-02" db="EMBL/GenBank/DDBJ databases">
        <title>Dictyobacter halimunensis sp. nov., a new member of the class Ktedonobacteria from forest soil in a geothermal area.</title>
        <authorList>
            <person name="Rachmania M.K."/>
            <person name="Ningsih F."/>
            <person name="Sakai Y."/>
            <person name="Yabe S."/>
            <person name="Yokota A."/>
            <person name="Sjamsuridzal W."/>
        </authorList>
    </citation>
    <scope>NUCLEOTIDE SEQUENCE [LARGE SCALE GENOMIC DNA]</scope>
    <source>
        <strain evidence="1 2">S3.2.2.5</strain>
    </source>
</reference>
<accession>A0ABQ6G3H4</accession>
<dbReference type="RefSeq" id="WP_338257508.1">
    <property type="nucleotide sequence ID" value="NZ_BSRI01000002.1"/>
</dbReference>
<comment type="caution">
    <text evidence="1">The sequence shown here is derived from an EMBL/GenBank/DDBJ whole genome shotgun (WGS) entry which is preliminary data.</text>
</comment>
<name>A0ABQ6G3H4_9CHLR</name>
<proteinExistence type="predicted"/>
<dbReference type="Proteomes" id="UP001344906">
    <property type="component" value="Unassembled WGS sequence"/>
</dbReference>
<keyword evidence="2" id="KW-1185">Reference proteome</keyword>
<sequence>MASPLNQLVGQSLTWVPTATFRNSFSLVAPDNTTLATLDMSGWRSKATAEVPEGSLFIQPDGWSSRKFVIQAGENGPLVARYQGRWMGSGGTLVLADGREVAWSKMNFWGNQKAWTDPASDSPYVQFSNNSFSRKASVTLYPEAAALPDLSLLVVIGLYNILIERRNAAAASTAASS</sequence>
<protein>
    <submittedName>
        <fullName evidence="1">Uncharacterized protein</fullName>
    </submittedName>
</protein>
<gene>
    <name evidence="1" type="ORF">KDH_72540</name>
</gene>
<dbReference type="EMBL" id="BSRI01000002">
    <property type="protein sequence ID" value="GLV60435.1"/>
    <property type="molecule type" value="Genomic_DNA"/>
</dbReference>
<organism evidence="1 2">
    <name type="scientific">Dictyobacter halimunensis</name>
    <dbReference type="NCBI Taxonomy" id="3026934"/>
    <lineage>
        <taxon>Bacteria</taxon>
        <taxon>Bacillati</taxon>
        <taxon>Chloroflexota</taxon>
        <taxon>Ktedonobacteria</taxon>
        <taxon>Ktedonobacterales</taxon>
        <taxon>Dictyobacteraceae</taxon>
        <taxon>Dictyobacter</taxon>
    </lineage>
</organism>
<evidence type="ECO:0000313" key="1">
    <source>
        <dbReference type="EMBL" id="GLV60435.1"/>
    </source>
</evidence>